<comment type="similarity">
    <text evidence="2">Belongs to the NAD(P)-dependent epimerase/dehydratase family. Dihydroflavonol-4-reductase subfamily.</text>
</comment>
<accession>A0A9Q8ZLF8</accession>
<dbReference type="OrthoDB" id="2735536at2759"/>
<gene>
    <name evidence="4" type="ORF">yc1106_10117</name>
</gene>
<name>A0A9Q8ZLF8_CURCL</name>
<sequence length="351" mass="38549">MNMSSDLAIEIGTRVLVTGANGFIASHVVKQLLENGFKVRGTVRNIDRASWLLPFFNERYGPDSLELVSVPDMAKDGAFSEAVQGCTGVIHTATPVMQSTDPNVAVPMVVAGTTNALKAAAAAGIKRFVLTSSSTAAASPQPNKIFKIDPSVWNEEAVRAAWAPPPYEGVQRKLDVYSASKTQGEQAAWDFVKSTDSNGIVLNCILPNMNIGEILSIEHQGYPSTMGWIKALWNGFSGDGEADLKKNPPQYYINVDDNAAVHVAALIYKDVESERLFTFAKPYSWNTLLALFRKMYPHRAFIDDIEDIGEDRSIVSNERAEELLKRISGHGWTGLEESVKRLTDYLDANYD</sequence>
<dbReference type="VEuPathDB" id="FungiDB:yc1106_10117"/>
<organism evidence="4 5">
    <name type="scientific">Curvularia clavata</name>
    <dbReference type="NCBI Taxonomy" id="95742"/>
    <lineage>
        <taxon>Eukaryota</taxon>
        <taxon>Fungi</taxon>
        <taxon>Dikarya</taxon>
        <taxon>Ascomycota</taxon>
        <taxon>Pezizomycotina</taxon>
        <taxon>Dothideomycetes</taxon>
        <taxon>Pleosporomycetidae</taxon>
        <taxon>Pleosporales</taxon>
        <taxon>Pleosporineae</taxon>
        <taxon>Pleosporaceae</taxon>
        <taxon>Curvularia</taxon>
    </lineage>
</organism>
<keyword evidence="1" id="KW-0560">Oxidoreductase</keyword>
<dbReference type="InterPro" id="IPR050425">
    <property type="entry name" value="NAD(P)_dehydrat-like"/>
</dbReference>
<dbReference type="PANTHER" id="PTHR10366">
    <property type="entry name" value="NAD DEPENDENT EPIMERASE/DEHYDRATASE"/>
    <property type="match status" value="1"/>
</dbReference>
<dbReference type="PANTHER" id="PTHR10366:SF562">
    <property type="entry name" value="ALDEHYDE REDUCTASE II (AFU_ORTHOLOGUE AFUA_1G11360)"/>
    <property type="match status" value="1"/>
</dbReference>
<evidence type="ECO:0000259" key="3">
    <source>
        <dbReference type="Pfam" id="PF01370"/>
    </source>
</evidence>
<dbReference type="EMBL" id="CP089281">
    <property type="protein sequence ID" value="USP82843.1"/>
    <property type="molecule type" value="Genomic_DNA"/>
</dbReference>
<keyword evidence="5" id="KW-1185">Reference proteome</keyword>
<dbReference type="SUPFAM" id="SSF51735">
    <property type="entry name" value="NAD(P)-binding Rossmann-fold domains"/>
    <property type="match status" value="1"/>
</dbReference>
<dbReference type="GO" id="GO:0016616">
    <property type="term" value="F:oxidoreductase activity, acting on the CH-OH group of donors, NAD or NADP as acceptor"/>
    <property type="evidence" value="ECO:0007669"/>
    <property type="project" value="TreeGrafter"/>
</dbReference>
<dbReference type="InterPro" id="IPR036291">
    <property type="entry name" value="NAD(P)-bd_dom_sf"/>
</dbReference>
<dbReference type="AlphaFoldDB" id="A0A9Q8ZLF8"/>
<evidence type="ECO:0000313" key="5">
    <source>
        <dbReference type="Proteomes" id="UP001056012"/>
    </source>
</evidence>
<evidence type="ECO:0000256" key="1">
    <source>
        <dbReference type="ARBA" id="ARBA00023002"/>
    </source>
</evidence>
<dbReference type="Gene3D" id="3.40.50.720">
    <property type="entry name" value="NAD(P)-binding Rossmann-like Domain"/>
    <property type="match status" value="1"/>
</dbReference>
<protein>
    <recommendedName>
        <fullName evidence="3">NAD-dependent epimerase/dehydratase domain-containing protein</fullName>
    </recommendedName>
</protein>
<reference evidence="4" key="1">
    <citation type="submission" date="2021-12" db="EMBL/GenBank/DDBJ databases">
        <title>Curvularia clavata genome.</title>
        <authorList>
            <person name="Cao Y."/>
        </authorList>
    </citation>
    <scope>NUCLEOTIDE SEQUENCE</scope>
    <source>
        <strain evidence="4">Yc1106</strain>
    </source>
</reference>
<dbReference type="Proteomes" id="UP001056012">
    <property type="component" value="Chromosome 8"/>
</dbReference>
<dbReference type="FunFam" id="3.40.50.720:FF:000426">
    <property type="entry name" value="Aldehyde reductase 2"/>
    <property type="match status" value="1"/>
</dbReference>
<evidence type="ECO:0000313" key="4">
    <source>
        <dbReference type="EMBL" id="USP82843.1"/>
    </source>
</evidence>
<proteinExistence type="inferred from homology"/>
<evidence type="ECO:0000256" key="2">
    <source>
        <dbReference type="ARBA" id="ARBA00023445"/>
    </source>
</evidence>
<dbReference type="Pfam" id="PF01370">
    <property type="entry name" value="Epimerase"/>
    <property type="match status" value="1"/>
</dbReference>
<feature type="domain" description="NAD-dependent epimerase/dehydratase" evidence="3">
    <location>
        <begin position="15"/>
        <end position="204"/>
    </location>
</feature>
<dbReference type="InterPro" id="IPR001509">
    <property type="entry name" value="Epimerase_deHydtase"/>
</dbReference>